<dbReference type="PANTHER" id="PTHR46383">
    <property type="entry name" value="ASPARTATE AMINOTRANSFERASE"/>
    <property type="match status" value="1"/>
</dbReference>
<name>A0A6N8INY6_9BURK</name>
<dbReference type="InterPro" id="IPR004838">
    <property type="entry name" value="NHTrfase_class1_PyrdxlP-BS"/>
</dbReference>
<dbReference type="Pfam" id="PF00155">
    <property type="entry name" value="Aminotran_1_2"/>
    <property type="match status" value="1"/>
</dbReference>
<evidence type="ECO:0000313" key="8">
    <source>
        <dbReference type="EMBL" id="MVQ28579.1"/>
    </source>
</evidence>
<keyword evidence="5" id="KW-0663">Pyridoxal phosphate</keyword>
<gene>
    <name evidence="8" type="ORF">GON04_03930</name>
</gene>
<dbReference type="InterPro" id="IPR050596">
    <property type="entry name" value="AspAT/PAT-like"/>
</dbReference>
<evidence type="ECO:0000256" key="3">
    <source>
        <dbReference type="ARBA" id="ARBA00022576"/>
    </source>
</evidence>
<evidence type="ECO:0000256" key="6">
    <source>
        <dbReference type="RuleBase" id="RU000481"/>
    </source>
</evidence>
<dbReference type="InterPro" id="IPR015421">
    <property type="entry name" value="PyrdxlP-dep_Trfase_major"/>
</dbReference>
<dbReference type="GO" id="GO:0006520">
    <property type="term" value="P:amino acid metabolic process"/>
    <property type="evidence" value="ECO:0007669"/>
    <property type="project" value="InterPro"/>
</dbReference>
<keyword evidence="3 6" id="KW-0032">Aminotransferase</keyword>
<sequence>MRQAILNLEESKIREVANAGMGRADVLAFWFGESDEVTPDFIREAAIASIRDGETFYAHNLGLPELREAVSAYTSALHGPVGPERIAITSGGVNALMLAVQMLVDAGDQVVAVTPVWPNLTAQPLILGADLRRVSLQPREGAWTLDLQKLLDAVTPATRLLIVNAPNNPTGWTLTRAEQQAILDHCRRTGTWILADEVYERLYYPEGARCAPSFLDIAGPDDRLVVAHSFSKSFLMTGWRLGWLVMPTAMTHSMGKLIEFNTSCASVFTQRGALAAVTRTDEVTPRVVAHLRGCRDVLVPRLQALPGVSLALPDGGMYAFFQLAGFGDSLALAKRLVAEAGLGIAPGNAFAPEAQGWLRWCFASRDPQRLEQGVDRLAAWLDRQPRAGRA</sequence>
<keyword evidence="9" id="KW-1185">Reference proteome</keyword>
<dbReference type="RefSeq" id="WP_157396669.1">
    <property type="nucleotide sequence ID" value="NZ_WSEL01000003.1"/>
</dbReference>
<feature type="domain" description="Aminotransferase class I/classII large" evidence="7">
    <location>
        <begin position="36"/>
        <end position="377"/>
    </location>
</feature>
<protein>
    <recommendedName>
        <fullName evidence="6">Aminotransferase</fullName>
        <ecNumber evidence="6">2.6.1.-</ecNumber>
    </recommendedName>
</protein>
<dbReference type="Gene3D" id="3.40.640.10">
    <property type="entry name" value="Type I PLP-dependent aspartate aminotransferase-like (Major domain)"/>
    <property type="match status" value="1"/>
</dbReference>
<evidence type="ECO:0000259" key="7">
    <source>
        <dbReference type="Pfam" id="PF00155"/>
    </source>
</evidence>
<dbReference type="EMBL" id="WSEL01000003">
    <property type="protein sequence ID" value="MVQ28579.1"/>
    <property type="molecule type" value="Genomic_DNA"/>
</dbReference>
<dbReference type="EC" id="2.6.1.-" evidence="6"/>
<evidence type="ECO:0000256" key="2">
    <source>
        <dbReference type="ARBA" id="ARBA00007441"/>
    </source>
</evidence>
<dbReference type="GO" id="GO:0030170">
    <property type="term" value="F:pyridoxal phosphate binding"/>
    <property type="evidence" value="ECO:0007669"/>
    <property type="project" value="InterPro"/>
</dbReference>
<evidence type="ECO:0000313" key="9">
    <source>
        <dbReference type="Proteomes" id="UP000469385"/>
    </source>
</evidence>
<organism evidence="8 9">
    <name type="scientific">Ramlibacter pinisoli</name>
    <dbReference type="NCBI Taxonomy" id="2682844"/>
    <lineage>
        <taxon>Bacteria</taxon>
        <taxon>Pseudomonadati</taxon>
        <taxon>Pseudomonadota</taxon>
        <taxon>Betaproteobacteria</taxon>
        <taxon>Burkholderiales</taxon>
        <taxon>Comamonadaceae</taxon>
        <taxon>Ramlibacter</taxon>
    </lineage>
</organism>
<comment type="similarity">
    <text evidence="2 6">Belongs to the class-I pyridoxal-phosphate-dependent aminotransferase family.</text>
</comment>
<dbReference type="InterPro" id="IPR004839">
    <property type="entry name" value="Aminotransferase_I/II_large"/>
</dbReference>
<accession>A0A6N8INY6</accession>
<dbReference type="AlphaFoldDB" id="A0A6N8INY6"/>
<evidence type="ECO:0000256" key="4">
    <source>
        <dbReference type="ARBA" id="ARBA00022679"/>
    </source>
</evidence>
<proteinExistence type="inferred from homology"/>
<dbReference type="Proteomes" id="UP000469385">
    <property type="component" value="Unassembled WGS sequence"/>
</dbReference>
<evidence type="ECO:0000256" key="1">
    <source>
        <dbReference type="ARBA" id="ARBA00001933"/>
    </source>
</evidence>
<comment type="cofactor">
    <cofactor evidence="1 6">
        <name>pyridoxal 5'-phosphate</name>
        <dbReference type="ChEBI" id="CHEBI:597326"/>
    </cofactor>
</comment>
<comment type="caution">
    <text evidence="8">The sequence shown here is derived from an EMBL/GenBank/DDBJ whole genome shotgun (WGS) entry which is preliminary data.</text>
</comment>
<dbReference type="PROSITE" id="PS00105">
    <property type="entry name" value="AA_TRANSFER_CLASS_1"/>
    <property type="match status" value="1"/>
</dbReference>
<keyword evidence="4 6" id="KW-0808">Transferase</keyword>
<reference evidence="8 9" key="1">
    <citation type="submission" date="2019-12" db="EMBL/GenBank/DDBJ databases">
        <authorList>
            <person name="Huq M.A."/>
        </authorList>
    </citation>
    <scope>NUCLEOTIDE SEQUENCE [LARGE SCALE GENOMIC DNA]</scope>
    <source>
        <strain evidence="8 9">MAH-25</strain>
    </source>
</reference>
<dbReference type="NCBIfam" id="NF004770">
    <property type="entry name" value="PRK06108.1"/>
    <property type="match status" value="1"/>
</dbReference>
<dbReference type="InterPro" id="IPR015424">
    <property type="entry name" value="PyrdxlP-dep_Trfase"/>
</dbReference>
<dbReference type="CDD" id="cd00609">
    <property type="entry name" value="AAT_like"/>
    <property type="match status" value="1"/>
</dbReference>
<dbReference type="GO" id="GO:0008483">
    <property type="term" value="F:transaminase activity"/>
    <property type="evidence" value="ECO:0007669"/>
    <property type="project" value="UniProtKB-KW"/>
</dbReference>
<dbReference type="SUPFAM" id="SSF53383">
    <property type="entry name" value="PLP-dependent transferases"/>
    <property type="match status" value="1"/>
</dbReference>
<evidence type="ECO:0000256" key="5">
    <source>
        <dbReference type="ARBA" id="ARBA00022898"/>
    </source>
</evidence>